<organism evidence="2 3">
    <name type="scientific">Halteria grandinella</name>
    <dbReference type="NCBI Taxonomy" id="5974"/>
    <lineage>
        <taxon>Eukaryota</taxon>
        <taxon>Sar</taxon>
        <taxon>Alveolata</taxon>
        <taxon>Ciliophora</taxon>
        <taxon>Intramacronucleata</taxon>
        <taxon>Spirotrichea</taxon>
        <taxon>Stichotrichia</taxon>
        <taxon>Sporadotrichida</taxon>
        <taxon>Halteriidae</taxon>
        <taxon>Halteria</taxon>
    </lineage>
</organism>
<proteinExistence type="predicted"/>
<sequence length="470" mass="54843">MIIVENRDEESEEDFKSKEQRLQHLSVEERGKIHFLRGSALLQVSSTKIRELCHTKDYEALKNVIGIEKVSNYIREQHLFTKDDASSEKAIQFKDIGINICPKAAYLLLRSITIEKLQQVFEYAGIQAKQIEIVEEDHLGEHGYQGKFLRIRYQLSEAQQWKTLIVKIAMAPEFSAESQALLHFKLSGHYRSPVIPKIYLSILANEEWTDKYFMILMEDIDWGRTYDSESGLTLKELATVIDDLAEFHNYQLDAKSISASDFTLKAKDHYIKPYMKQALHAFNNRLRHFPKEVAWQPVISWLNANFDKLFAEWSDPQMSPIYVICHGDFTQGNVMVERSPQDECKTRTAFIDWESYFMGNGLVDLAFIVLYGTEIGEFGKRKNIYDEAFEFYCNRLVRHGHYITQNQQKKMKRSFNLASFFALFRYLTGFAGYILNCPEEAKLKQKFRNCMAHCMQAYEEIMATEMDKAV</sequence>
<evidence type="ECO:0000313" key="2">
    <source>
        <dbReference type="EMBL" id="TNV72976.1"/>
    </source>
</evidence>
<dbReference type="SMART" id="SM00587">
    <property type="entry name" value="CHK"/>
    <property type="match status" value="1"/>
</dbReference>
<dbReference type="SUPFAM" id="SSF56112">
    <property type="entry name" value="Protein kinase-like (PK-like)"/>
    <property type="match status" value="1"/>
</dbReference>
<dbReference type="PANTHER" id="PTHR23020:SF41">
    <property type="entry name" value="AMINOGLYCOSIDE PHOSPHOTRANSFERASE DOMAIN-CONTAINING PROTEIN"/>
    <property type="match status" value="1"/>
</dbReference>
<keyword evidence="3" id="KW-1185">Reference proteome</keyword>
<comment type="caution">
    <text evidence="2">The sequence shown here is derived from an EMBL/GenBank/DDBJ whole genome shotgun (WGS) entry which is preliminary data.</text>
</comment>
<dbReference type="AlphaFoldDB" id="A0A8J8NDG5"/>
<dbReference type="OrthoDB" id="8250698at2759"/>
<protein>
    <recommendedName>
        <fullName evidence="1">CHK kinase-like domain-containing protein</fullName>
    </recommendedName>
</protein>
<accession>A0A8J8NDG5</accession>
<dbReference type="InterPro" id="IPR011009">
    <property type="entry name" value="Kinase-like_dom_sf"/>
</dbReference>
<reference evidence="2" key="1">
    <citation type="submission" date="2019-06" db="EMBL/GenBank/DDBJ databases">
        <authorList>
            <person name="Zheng W."/>
        </authorList>
    </citation>
    <scope>NUCLEOTIDE SEQUENCE</scope>
    <source>
        <strain evidence="2">QDHG01</strain>
    </source>
</reference>
<dbReference type="Gene3D" id="3.90.1200.10">
    <property type="match status" value="1"/>
</dbReference>
<name>A0A8J8NDG5_HALGN</name>
<dbReference type="InterPro" id="IPR052961">
    <property type="entry name" value="Oxido-Kinase-like_Enzymes"/>
</dbReference>
<gene>
    <name evidence="2" type="ORF">FGO68_gene11030</name>
</gene>
<dbReference type="Gene3D" id="3.40.50.620">
    <property type="entry name" value="HUPs"/>
    <property type="match status" value="1"/>
</dbReference>
<dbReference type="Pfam" id="PF02958">
    <property type="entry name" value="EcKL"/>
    <property type="match status" value="1"/>
</dbReference>
<dbReference type="PANTHER" id="PTHR23020">
    <property type="entry name" value="UNCHARACTERIZED NUCLEAR HORMONE RECEPTOR-RELATED"/>
    <property type="match status" value="1"/>
</dbReference>
<evidence type="ECO:0000259" key="1">
    <source>
        <dbReference type="SMART" id="SM00587"/>
    </source>
</evidence>
<dbReference type="EMBL" id="RRYP01020272">
    <property type="protein sequence ID" value="TNV72976.1"/>
    <property type="molecule type" value="Genomic_DNA"/>
</dbReference>
<dbReference type="InterPro" id="IPR015897">
    <property type="entry name" value="CHK_kinase-like"/>
</dbReference>
<evidence type="ECO:0000313" key="3">
    <source>
        <dbReference type="Proteomes" id="UP000785679"/>
    </source>
</evidence>
<dbReference type="InterPro" id="IPR014729">
    <property type="entry name" value="Rossmann-like_a/b/a_fold"/>
</dbReference>
<dbReference type="Proteomes" id="UP000785679">
    <property type="component" value="Unassembled WGS sequence"/>
</dbReference>
<feature type="domain" description="CHK kinase-like" evidence="1">
    <location>
        <begin position="214"/>
        <end position="402"/>
    </location>
</feature>
<dbReference type="InterPro" id="IPR004119">
    <property type="entry name" value="EcKL"/>
</dbReference>